<dbReference type="PANTHER" id="PTHR46599">
    <property type="entry name" value="PIGGYBAC TRANSPOSABLE ELEMENT-DERIVED PROTEIN 4"/>
    <property type="match status" value="1"/>
</dbReference>
<accession>A0A6G0IDX0</accession>
<feature type="compositionally biased region" description="Basic and acidic residues" evidence="2">
    <location>
        <begin position="1973"/>
        <end position="1998"/>
    </location>
</feature>
<feature type="compositionally biased region" description="Pro residues" evidence="2">
    <location>
        <begin position="126"/>
        <end position="142"/>
    </location>
</feature>
<reference evidence="4 5" key="1">
    <citation type="submission" date="2019-07" db="EMBL/GenBank/DDBJ databases">
        <title>Chromosome genome assembly for large yellow croaker.</title>
        <authorList>
            <person name="Xiao S."/>
        </authorList>
    </citation>
    <scope>NUCLEOTIDE SEQUENCE [LARGE SCALE GENOMIC DNA]</scope>
    <source>
        <strain evidence="4">JMULYC20181020</strain>
        <tissue evidence="4">Muscle</tissue>
    </source>
</reference>
<dbReference type="Pfam" id="PF25429">
    <property type="entry name" value="zf-POGZ"/>
    <property type="match status" value="1"/>
</dbReference>
<dbReference type="EMBL" id="REGW02000012">
    <property type="protein sequence ID" value="KAE8289396.1"/>
    <property type="molecule type" value="Genomic_DNA"/>
</dbReference>
<dbReference type="PANTHER" id="PTHR46599:SF1">
    <property type="entry name" value="POGO TRANSPOSABLE ELEMENT WITH ZNF DOMAIN"/>
    <property type="match status" value="1"/>
</dbReference>
<sequence>MNQQVSYNQQEPARTNRNQLEPTGTSKNQQEPAGTKRNQQVSYSQQQQEEDPPPDEPERASRRTVRTRPCSADPLCSTSTSNMDTELFMECEEEELEPWQQVDDSVEEDDVDFMDSYREPVEDSPSPLPASESPPPQMPPPASSASSPVQIFSSSVMVPPPSSVITSSSVSRLPAPCTPAPVAPPLVAQAPPLILTQTASGTFLLPAAHGAGNTRSILLTTQGFPMMNHGTPLLLNLQPGQTMQPLTLIQSPSLGQLVRPSVGVSPVLPQTRPSPAPLRGPAQPGSAFTAMQLPAALTIRTSTPGPVNLQMTQVGGASSLKLAGSPALPSGSANGVTRISPFSSSRTMRDTAPVVMTPPVTSTPTSDPPRVVMSVEEFYYGTFEGDLSLRKPHPLGIKTSTFTCQICTHLAENNLRLMQHMLQHSELIGGGGEGDNRKCCKFCYRQFSSPAQLQSHQDQVHGPVLSTCMCRICEWAFENEPAFLNHMKSNHKPGEMPYICQVCSYRSSFYSDVLQHFASFHRESRFLLCVFCLKVTRNPTSYQQHLLRHQVNQAFHCNRCRLQFVFLKDKMQHKLENHRSFRRPTQLEGLPPGSKVTIRTYGKVRPLMTSAGSRLFQSPSSLIQPINIKTELLKSPIQRSPALAKSPRSPTKRPVSRRDHVSRLDGDRLVCLECGTDASDFSAHYPTHVHCLLCPYSSCCSRAYAAHMIHHHVLRSKDKVVPLHRRPPPWPRSADQMADHLLMNPEHHSATCRTRTYVEPDIRFCHSDEQRYPEEKELAQNTDLPDPSWRSADCWKYPAEDDGQSTIESFTQSSGPRHFLSKNSDAIDFFNLVFPAPLMELITNETNAHVKTCQFLGSSYPDWVPVTTHEVKGFIGLVILMGIQNLPDPSHYWSWSHYDNSYTFYRAMSYKRFKQIAANIRMGSFTTDEYRSTSRLNDSLHIFRPMLDILGGAMWDAYQPNCCLTIDRALLPSLDEDSCHAKGNPKTQPQVWLLCDSKSGYCHRFFIQVGEKVGQEPGFIVVPELVKGLEDKQHHLFLASSLTSVPLMQKLLDQGIYASSSFPPPNPILPRELWEEGQLDNPGDFLQRQFGPLLATRWRDTKEMGCLSTNAAPGEQDTVWRRSQTKVGGLDPIDRPMAFRLLQENMRGVDICKQLLACNPLGGIPQDRHWRSLFWFLVNLSIVNAFIVLRESRKENPPAWVQDGLFTQVNFRKRLGNQLAKCAQKYFETMEIASSRGMRVEVVEEPVKQRHRMAKISSISKRCKNCNLKSIRHESVYGCIVCKSNLCKQPSCFWEFHGMSPLNKGSTKVGFLKDRVSGAVEVNEVQDSVDGAMAPVEDMDFSDDERLDDLDDVDDETEDIKEEDLKEDKRPVAQLPPTTSDHSQLPTILSASKDRDDFLTARQLRIALFALCDGLRQASRVFSTDVQLIRSWLKEARKRLKQTEQEHGDGDDRMVAWVLSMREQQLSITESNLFHKASMLKKKGGFSDSFRISYDWAVSFMLQHRLGVRSIGREPTLAHVLPLSLEAKIKSFREFTQEVIQVNKLSEGCVAAMDELCLFVDLRLVQDKSRRSEALELTGSLPLVTVYLTVLASGIMLPSLVLANRQLAEKALPDFIVLEAGPESLLVEEALDLWTNRVWLQHVSGPAQPMGQELPAIIPSGCSFHLQPLEVCVKPVLQRFLLSRWAEFTAMKPKELEETLPQRLQANVAQLLVSWVVEALTHLNKRPQLWKKSFDLTGLLPRHKEKDEQGTSPKQQDVQMDLIKTLTETLLGPVSLQVPELLELEDDEDVKEQGQGQGQEQGEEDREGEKGVTEDRKEMREDKKEMREEVGKETKEGGRLEDTGNKGKDTIIERVVTGEDRSETREDRKETWEDRKEMEEEGKETKEDRKETREDRKEEGEDRNETREDRKEMKEEGKETAEDRNEIRGDRQEEMKKLEEDSEEEGKEQEEDRKEVSKERRETRIVIGEEVGDEWKITVKSRTEGVEADREDERKDDS</sequence>
<organism evidence="4 5">
    <name type="scientific">Larimichthys crocea</name>
    <name type="common">Large yellow croaker</name>
    <name type="synonym">Pseudosciaena crocea</name>
    <dbReference type="NCBI Taxonomy" id="215358"/>
    <lineage>
        <taxon>Eukaryota</taxon>
        <taxon>Metazoa</taxon>
        <taxon>Chordata</taxon>
        <taxon>Craniata</taxon>
        <taxon>Vertebrata</taxon>
        <taxon>Euteleostomi</taxon>
        <taxon>Actinopterygii</taxon>
        <taxon>Neopterygii</taxon>
        <taxon>Teleostei</taxon>
        <taxon>Neoteleostei</taxon>
        <taxon>Acanthomorphata</taxon>
        <taxon>Eupercaria</taxon>
        <taxon>Sciaenidae</taxon>
        <taxon>Larimichthys</taxon>
    </lineage>
</organism>
<feature type="region of interest" description="Disordered" evidence="2">
    <location>
        <begin position="1359"/>
        <end position="1385"/>
    </location>
</feature>
<protein>
    <submittedName>
        <fullName evidence="4">Pogo transposable element with ZNF domain</fullName>
    </submittedName>
</protein>
<feature type="compositionally biased region" description="Basic and acidic residues" evidence="2">
    <location>
        <begin position="1950"/>
        <end position="1964"/>
    </location>
</feature>
<name>A0A6G0IDX0_LARCR</name>
<feature type="domain" description="HTH CENPB-type" evidence="3">
    <location>
        <begin position="1438"/>
        <end position="1510"/>
    </location>
</feature>
<dbReference type="InterPro" id="IPR029526">
    <property type="entry name" value="PGBD"/>
</dbReference>
<dbReference type="InterPro" id="IPR057618">
    <property type="entry name" value="Znf_POGZ/Z280C-D-like"/>
</dbReference>
<feature type="compositionally biased region" description="Acidic residues" evidence="2">
    <location>
        <begin position="1940"/>
        <end position="1949"/>
    </location>
</feature>
<feature type="region of interest" description="Disordered" evidence="2">
    <location>
        <begin position="1788"/>
        <end position="1998"/>
    </location>
</feature>
<dbReference type="Proteomes" id="UP000424527">
    <property type="component" value="Unassembled WGS sequence"/>
</dbReference>
<gene>
    <name evidence="4" type="ORF">D5F01_LYC13285</name>
</gene>
<feature type="region of interest" description="Disordered" evidence="2">
    <location>
        <begin position="117"/>
        <end position="148"/>
    </location>
</feature>
<keyword evidence="5" id="KW-1185">Reference proteome</keyword>
<dbReference type="SMART" id="SM00355">
    <property type="entry name" value="ZnF_C2H2"/>
    <property type="match status" value="8"/>
</dbReference>
<feature type="region of interest" description="Disordered" evidence="2">
    <location>
        <begin position="637"/>
        <end position="660"/>
    </location>
</feature>
<feature type="compositionally biased region" description="Polar residues" evidence="2">
    <location>
        <begin position="1376"/>
        <end position="1385"/>
    </location>
</feature>
<dbReference type="PROSITE" id="PS00028">
    <property type="entry name" value="ZINC_FINGER_C2H2_1"/>
    <property type="match status" value="3"/>
</dbReference>
<dbReference type="InterPro" id="IPR013087">
    <property type="entry name" value="Znf_C2H2_type"/>
</dbReference>
<proteinExistence type="predicted"/>
<dbReference type="Gene3D" id="3.30.160.60">
    <property type="entry name" value="Classic Zinc Finger"/>
    <property type="match status" value="2"/>
</dbReference>
<evidence type="ECO:0000313" key="5">
    <source>
        <dbReference type="Proteomes" id="UP000424527"/>
    </source>
</evidence>
<feature type="region of interest" description="Disordered" evidence="2">
    <location>
        <begin position="1"/>
        <end position="81"/>
    </location>
</feature>
<comment type="caution">
    <text evidence="4">The sequence shown here is derived from an EMBL/GenBank/DDBJ whole genome shotgun (WGS) entry which is preliminary data.</text>
</comment>
<feature type="compositionally biased region" description="Polar residues" evidence="2">
    <location>
        <begin position="1"/>
        <end position="38"/>
    </location>
</feature>
<keyword evidence="1" id="KW-0238">DNA-binding</keyword>
<feature type="compositionally biased region" description="Basic and acidic residues" evidence="2">
    <location>
        <begin position="1807"/>
        <end position="1939"/>
    </location>
</feature>
<evidence type="ECO:0000313" key="4">
    <source>
        <dbReference type="EMBL" id="KAE8289396.1"/>
    </source>
</evidence>
<dbReference type="Pfam" id="PF13843">
    <property type="entry name" value="DDE_Tnp_1_7"/>
    <property type="match status" value="1"/>
</dbReference>
<evidence type="ECO:0000256" key="1">
    <source>
        <dbReference type="ARBA" id="ARBA00023125"/>
    </source>
</evidence>
<dbReference type="PROSITE" id="PS51253">
    <property type="entry name" value="HTH_CENPB"/>
    <property type="match status" value="1"/>
</dbReference>
<dbReference type="InterPro" id="IPR006600">
    <property type="entry name" value="HTH_CenpB_DNA-bd_dom"/>
</dbReference>
<evidence type="ECO:0000259" key="3">
    <source>
        <dbReference type="PROSITE" id="PS51253"/>
    </source>
</evidence>
<evidence type="ECO:0000256" key="2">
    <source>
        <dbReference type="SAM" id="MobiDB-lite"/>
    </source>
</evidence>
<dbReference type="GO" id="GO:0003677">
    <property type="term" value="F:DNA binding"/>
    <property type="evidence" value="ECO:0007669"/>
    <property type="project" value="UniProtKB-KW"/>
</dbReference>